<comment type="caution">
    <text evidence="11">The sequence shown here is derived from an EMBL/GenBank/DDBJ whole genome shotgun (WGS) entry which is preliminary data.</text>
</comment>
<sequence length="457" mass="52029">MPRVGPSTRINPPFDSPVPKEAATGGLAETPRTPLLPETVVSTPVTVPPVTLAPVLPNLVPGFVYVPIHTSMPVCASVLDATRQAYHDPGSCAGFGPMRTPYLVKNPTQSLTPGPNPTPVSASRFVSASMSPVGPSFVPYHFSFWFFFSLSAMGFTDAKKGTFPHFYNTVENQNYAGSYPQPEFYGVDTMKPKERQDFFDWREILRDTGIDPFKSITIASLCMKIFRTMFLPENTLAIPPLDNYINCQKSFLTPSIQWLEYVSDRQNIPIQHALNNREAKIRNYFVDGYFDDGKMRKAFKFLGCFYHGCDTCFPSCMPHPLSKASETFRDVYQNSLNIIQMLQCFHKLSVTIMWEHEWNDMQKNDEDVKKFLKTFDFPECLNLWDALFGGRTNALQLYYTAQPGERIDYYDFTSLYPYVIKVKMYPIGHPVILYCDLGPLENYFGIIKIKVLRPRVL</sequence>
<evidence type="ECO:0000256" key="8">
    <source>
        <dbReference type="ARBA" id="ARBA00049244"/>
    </source>
</evidence>
<dbReference type="PANTHER" id="PTHR33568">
    <property type="entry name" value="DNA POLYMERASE"/>
    <property type="match status" value="1"/>
</dbReference>
<keyword evidence="5" id="KW-0235">DNA replication</keyword>
<evidence type="ECO:0000313" key="12">
    <source>
        <dbReference type="Proteomes" id="UP001239994"/>
    </source>
</evidence>
<dbReference type="EMBL" id="JAROKS010000026">
    <property type="protein sequence ID" value="KAK1784654.1"/>
    <property type="molecule type" value="Genomic_DNA"/>
</dbReference>
<dbReference type="GO" id="GO:0000166">
    <property type="term" value="F:nucleotide binding"/>
    <property type="evidence" value="ECO:0007669"/>
    <property type="project" value="InterPro"/>
</dbReference>
<evidence type="ECO:0000256" key="4">
    <source>
        <dbReference type="ARBA" id="ARBA00022695"/>
    </source>
</evidence>
<feature type="region of interest" description="Disordered" evidence="9">
    <location>
        <begin position="1"/>
        <end position="35"/>
    </location>
</feature>
<dbReference type="InterPro" id="IPR004868">
    <property type="entry name" value="DNA-dir_DNA_pol_B_mt/vir"/>
</dbReference>
<dbReference type="AlphaFoldDB" id="A0AAD9DLC7"/>
<keyword evidence="6" id="KW-0239">DNA-directed DNA polymerase</keyword>
<name>A0AAD9DLC7_9TELE</name>
<comment type="similarity">
    <text evidence="1">Belongs to the DNA polymerase type-B family.</text>
</comment>
<evidence type="ECO:0000256" key="7">
    <source>
        <dbReference type="ARBA" id="ARBA00023125"/>
    </source>
</evidence>
<dbReference type="PANTHER" id="PTHR33568:SF3">
    <property type="entry name" value="DNA-DIRECTED DNA POLYMERASE"/>
    <property type="match status" value="1"/>
</dbReference>
<feature type="domain" description="DNA-directed DNA polymerase family B mitochondria/virus" evidence="10">
    <location>
        <begin position="367"/>
        <end position="452"/>
    </location>
</feature>
<evidence type="ECO:0000256" key="3">
    <source>
        <dbReference type="ARBA" id="ARBA00022679"/>
    </source>
</evidence>
<evidence type="ECO:0000256" key="9">
    <source>
        <dbReference type="SAM" id="MobiDB-lite"/>
    </source>
</evidence>
<dbReference type="GO" id="GO:0003887">
    <property type="term" value="F:DNA-directed DNA polymerase activity"/>
    <property type="evidence" value="ECO:0007669"/>
    <property type="project" value="UniProtKB-KW"/>
</dbReference>
<accession>A0AAD9DLC7</accession>
<evidence type="ECO:0000313" key="11">
    <source>
        <dbReference type="EMBL" id="KAK1784654.1"/>
    </source>
</evidence>
<dbReference type="GO" id="GO:0003677">
    <property type="term" value="F:DNA binding"/>
    <property type="evidence" value="ECO:0007669"/>
    <property type="project" value="UniProtKB-KW"/>
</dbReference>
<evidence type="ECO:0000256" key="5">
    <source>
        <dbReference type="ARBA" id="ARBA00022705"/>
    </source>
</evidence>
<dbReference type="Proteomes" id="UP001239994">
    <property type="component" value="Unassembled WGS sequence"/>
</dbReference>
<dbReference type="GO" id="GO:0006260">
    <property type="term" value="P:DNA replication"/>
    <property type="evidence" value="ECO:0007669"/>
    <property type="project" value="UniProtKB-KW"/>
</dbReference>
<dbReference type="EC" id="2.7.7.7" evidence="2"/>
<protein>
    <recommendedName>
        <fullName evidence="2">DNA-directed DNA polymerase</fullName>
        <ecNumber evidence="2">2.7.7.7</ecNumber>
    </recommendedName>
</protein>
<evidence type="ECO:0000256" key="2">
    <source>
        <dbReference type="ARBA" id="ARBA00012417"/>
    </source>
</evidence>
<keyword evidence="7" id="KW-0238">DNA-binding</keyword>
<evidence type="ECO:0000256" key="1">
    <source>
        <dbReference type="ARBA" id="ARBA00005755"/>
    </source>
</evidence>
<dbReference type="Pfam" id="PF03175">
    <property type="entry name" value="DNA_pol_B_2"/>
    <property type="match status" value="1"/>
</dbReference>
<keyword evidence="3" id="KW-0808">Transferase</keyword>
<dbReference type="InterPro" id="IPR043502">
    <property type="entry name" value="DNA/RNA_pol_sf"/>
</dbReference>
<proteinExistence type="inferred from homology"/>
<gene>
    <name evidence="11" type="ORF">P4O66_003337</name>
</gene>
<keyword evidence="12" id="KW-1185">Reference proteome</keyword>
<evidence type="ECO:0000259" key="10">
    <source>
        <dbReference type="Pfam" id="PF03175"/>
    </source>
</evidence>
<reference evidence="11" key="1">
    <citation type="submission" date="2023-03" db="EMBL/GenBank/DDBJ databases">
        <title>Electrophorus voltai genome.</title>
        <authorList>
            <person name="Bian C."/>
        </authorList>
    </citation>
    <scope>NUCLEOTIDE SEQUENCE</scope>
    <source>
        <strain evidence="11">CB-2022</strain>
        <tissue evidence="11">Muscle</tissue>
    </source>
</reference>
<comment type="catalytic activity">
    <reaction evidence="8">
        <text>DNA(n) + a 2'-deoxyribonucleoside 5'-triphosphate = DNA(n+1) + diphosphate</text>
        <dbReference type="Rhea" id="RHEA:22508"/>
        <dbReference type="Rhea" id="RHEA-COMP:17339"/>
        <dbReference type="Rhea" id="RHEA-COMP:17340"/>
        <dbReference type="ChEBI" id="CHEBI:33019"/>
        <dbReference type="ChEBI" id="CHEBI:61560"/>
        <dbReference type="ChEBI" id="CHEBI:173112"/>
        <dbReference type="EC" id="2.7.7.7"/>
    </reaction>
</comment>
<keyword evidence="4" id="KW-0548">Nucleotidyltransferase</keyword>
<organism evidence="11 12">
    <name type="scientific">Electrophorus voltai</name>
    <dbReference type="NCBI Taxonomy" id="2609070"/>
    <lineage>
        <taxon>Eukaryota</taxon>
        <taxon>Metazoa</taxon>
        <taxon>Chordata</taxon>
        <taxon>Craniata</taxon>
        <taxon>Vertebrata</taxon>
        <taxon>Euteleostomi</taxon>
        <taxon>Actinopterygii</taxon>
        <taxon>Neopterygii</taxon>
        <taxon>Teleostei</taxon>
        <taxon>Ostariophysi</taxon>
        <taxon>Gymnotiformes</taxon>
        <taxon>Gymnotoidei</taxon>
        <taxon>Gymnotidae</taxon>
        <taxon>Electrophorus</taxon>
    </lineage>
</organism>
<dbReference type="SUPFAM" id="SSF56672">
    <property type="entry name" value="DNA/RNA polymerases"/>
    <property type="match status" value="1"/>
</dbReference>
<evidence type="ECO:0000256" key="6">
    <source>
        <dbReference type="ARBA" id="ARBA00022932"/>
    </source>
</evidence>